<evidence type="ECO:0000256" key="6">
    <source>
        <dbReference type="ARBA" id="ARBA00023211"/>
    </source>
</evidence>
<feature type="binding site" evidence="9">
    <location>
        <position position="34"/>
    </location>
    <ligand>
        <name>NADPH</name>
        <dbReference type="ChEBI" id="CHEBI:57783"/>
    </ligand>
</feature>
<dbReference type="STRING" id="643648.Slip_0993"/>
<dbReference type="InterPro" id="IPR036169">
    <property type="entry name" value="DXPR_C_sf"/>
</dbReference>
<dbReference type="Proteomes" id="UP000000378">
    <property type="component" value="Chromosome"/>
</dbReference>
<evidence type="ECO:0000256" key="5">
    <source>
        <dbReference type="ARBA" id="ARBA00023002"/>
    </source>
</evidence>
<dbReference type="AlphaFoldDB" id="D7CM37"/>
<feature type="domain" description="1-deoxy-D-xylulose 5-phosphate reductoisomerase C-terminal" evidence="11">
    <location>
        <begin position="138"/>
        <end position="220"/>
    </location>
</feature>
<dbReference type="KEGG" id="slp:Slip_0993"/>
<dbReference type="Pfam" id="PF08436">
    <property type="entry name" value="DXP_redisom_C"/>
    <property type="match status" value="1"/>
</dbReference>
<evidence type="ECO:0000313" key="13">
    <source>
        <dbReference type="EMBL" id="ADI01772.1"/>
    </source>
</evidence>
<dbReference type="SUPFAM" id="SSF51735">
    <property type="entry name" value="NAD(P)-binding Rossmann-fold domains"/>
    <property type="match status" value="1"/>
</dbReference>
<feature type="binding site" evidence="9">
    <location>
        <position position="190"/>
    </location>
    <ligand>
        <name>1-deoxy-D-xylulose 5-phosphate</name>
        <dbReference type="ChEBI" id="CHEBI:57792"/>
    </ligand>
</feature>
<feature type="binding site" evidence="9">
    <location>
        <position position="143"/>
    </location>
    <ligand>
        <name>1-deoxy-D-xylulose 5-phosphate</name>
        <dbReference type="ChEBI" id="CHEBI:57792"/>
    </ligand>
</feature>
<dbReference type="Gene3D" id="1.10.1740.10">
    <property type="match status" value="1"/>
</dbReference>
<feature type="binding site" evidence="9">
    <location>
        <position position="8"/>
    </location>
    <ligand>
        <name>NADPH</name>
        <dbReference type="ChEBI" id="CHEBI:57783"/>
    </ligand>
</feature>
<keyword evidence="7 9" id="KW-0414">Isoprene biosynthesis</keyword>
<feature type="binding site" evidence="9">
    <location>
        <position position="116"/>
    </location>
    <ligand>
        <name>NADPH</name>
        <dbReference type="ChEBI" id="CHEBI:57783"/>
    </ligand>
</feature>
<dbReference type="InterPro" id="IPR036291">
    <property type="entry name" value="NAD(P)-bd_dom_sf"/>
</dbReference>
<feature type="binding site" evidence="9">
    <location>
        <position position="196"/>
    </location>
    <ligand>
        <name>NADPH</name>
        <dbReference type="ChEBI" id="CHEBI:57783"/>
    </ligand>
</feature>
<dbReference type="Pfam" id="PF13288">
    <property type="entry name" value="DXPR_C"/>
    <property type="match status" value="1"/>
</dbReference>
<evidence type="ECO:0000259" key="12">
    <source>
        <dbReference type="Pfam" id="PF13288"/>
    </source>
</evidence>
<dbReference type="HAMAP" id="MF_00183">
    <property type="entry name" value="DXP_reductoisom"/>
    <property type="match status" value="1"/>
</dbReference>
<evidence type="ECO:0000256" key="8">
    <source>
        <dbReference type="ARBA" id="ARBA00048543"/>
    </source>
</evidence>
<gene>
    <name evidence="9" type="primary">dxr</name>
    <name evidence="13" type="ordered locus">Slip_0993</name>
</gene>
<keyword evidence="3 9" id="KW-0479">Metal-binding</keyword>
<dbReference type="PANTHER" id="PTHR30525">
    <property type="entry name" value="1-DEOXY-D-XYLULOSE 5-PHOSPHATE REDUCTOISOMERASE"/>
    <property type="match status" value="1"/>
</dbReference>
<feature type="binding site" evidence="9">
    <location>
        <position position="32"/>
    </location>
    <ligand>
        <name>NADPH</name>
        <dbReference type="ChEBI" id="CHEBI:57783"/>
    </ligand>
</feature>
<dbReference type="InterPro" id="IPR013512">
    <property type="entry name" value="DXP_reductoisomerase_N"/>
</dbReference>
<comment type="pathway">
    <text evidence="1 9">Isoprenoid biosynthesis; isopentenyl diphosphate biosynthesis via DXP pathway; isopentenyl diphosphate from 1-deoxy-D-xylulose 5-phosphate: step 1/6.</text>
</comment>
<feature type="binding site" evidence="9">
    <location>
        <position position="7"/>
    </location>
    <ligand>
        <name>NADPH</name>
        <dbReference type="ChEBI" id="CHEBI:57783"/>
    </ligand>
</feature>
<dbReference type="GO" id="GO:0051484">
    <property type="term" value="P:isopentenyl diphosphate biosynthetic process, methylerythritol 4-phosphate pathway involved in terpenoid biosynthetic process"/>
    <property type="evidence" value="ECO:0007669"/>
    <property type="project" value="UniProtKB-ARBA"/>
</dbReference>
<evidence type="ECO:0000313" key="14">
    <source>
        <dbReference type="Proteomes" id="UP000000378"/>
    </source>
</evidence>
<keyword evidence="14" id="KW-1185">Reference proteome</keyword>
<name>D7CM37_SYNLT</name>
<feature type="binding site" evidence="9">
    <location>
        <position position="142"/>
    </location>
    <ligand>
        <name>Mn(2+)</name>
        <dbReference type="ChEBI" id="CHEBI:29035"/>
    </ligand>
</feature>
<dbReference type="Gene3D" id="3.40.50.720">
    <property type="entry name" value="NAD(P)-binding Rossmann-like Domain"/>
    <property type="match status" value="1"/>
</dbReference>
<evidence type="ECO:0000259" key="11">
    <source>
        <dbReference type="Pfam" id="PF08436"/>
    </source>
</evidence>
<dbReference type="Pfam" id="PF02670">
    <property type="entry name" value="DXP_reductoisom"/>
    <property type="match status" value="1"/>
</dbReference>
<evidence type="ECO:0000256" key="4">
    <source>
        <dbReference type="ARBA" id="ARBA00022857"/>
    </source>
</evidence>
<dbReference type="EC" id="1.1.1.267" evidence="9"/>
<feature type="binding site" evidence="9">
    <location>
        <position position="167"/>
    </location>
    <ligand>
        <name>1-deoxy-D-xylulose 5-phosphate</name>
        <dbReference type="ChEBI" id="CHEBI:57792"/>
    </ligand>
</feature>
<feature type="domain" description="DXP reductoisomerase C-terminal" evidence="12">
    <location>
        <begin position="252"/>
        <end position="368"/>
    </location>
</feature>
<feature type="binding site" evidence="9">
    <location>
        <position position="9"/>
    </location>
    <ligand>
        <name>NADPH</name>
        <dbReference type="ChEBI" id="CHEBI:57783"/>
    </ligand>
</feature>
<dbReference type="eggNOG" id="COG0743">
    <property type="taxonomic scope" value="Bacteria"/>
</dbReference>
<dbReference type="GO" id="GO:0030145">
    <property type="term" value="F:manganese ion binding"/>
    <property type="evidence" value="ECO:0007669"/>
    <property type="project" value="TreeGrafter"/>
</dbReference>
<reference evidence="13 14" key="2">
    <citation type="journal article" date="2010" name="Stand. Genomic Sci.">
        <title>Complete genome sequence of Syntrophothermus lipocalidus type strain (TGB-C1).</title>
        <authorList>
            <person name="Djao O.D."/>
            <person name="Zhang X."/>
            <person name="Lucas S."/>
            <person name="Lapidus A."/>
            <person name="Del Rio T.G."/>
            <person name="Nolan M."/>
            <person name="Tice H."/>
            <person name="Cheng J.F."/>
            <person name="Han C."/>
            <person name="Tapia R."/>
            <person name="Goodwin L."/>
            <person name="Pitluck S."/>
            <person name="Liolios K."/>
            <person name="Ivanova N."/>
            <person name="Mavromatis K."/>
            <person name="Mikhailova N."/>
            <person name="Ovchinnikova G."/>
            <person name="Pati A."/>
            <person name="Brambilla E."/>
            <person name="Chen A."/>
            <person name="Palaniappan K."/>
            <person name="Land M."/>
            <person name="Hauser L."/>
            <person name="Chang Y.J."/>
            <person name="Jeffries C.D."/>
            <person name="Rohde M."/>
            <person name="Sikorski J."/>
            <person name="Spring S."/>
            <person name="Goker M."/>
            <person name="Detter J.C."/>
            <person name="Woyke T."/>
            <person name="Bristow J."/>
            <person name="Eisen J.A."/>
            <person name="Markowitz V."/>
            <person name="Hugenholtz P."/>
            <person name="Kyrpides N.C."/>
            <person name="Klenk H.P."/>
        </authorList>
    </citation>
    <scope>NUCLEOTIDE SEQUENCE [LARGE SCALE GENOMIC DNA]</scope>
    <source>
        <strain evidence="14">DSM 12680 / TGB-C1</strain>
    </source>
</reference>
<feature type="binding site" evidence="9">
    <location>
        <position position="117"/>
    </location>
    <ligand>
        <name>1-deoxy-D-xylulose 5-phosphate</name>
        <dbReference type="ChEBI" id="CHEBI:57792"/>
    </ligand>
</feature>
<dbReference type="InterPro" id="IPR026877">
    <property type="entry name" value="DXPR_C"/>
</dbReference>
<feature type="binding site" evidence="9">
    <location>
        <position position="203"/>
    </location>
    <ligand>
        <name>1-deoxy-D-xylulose 5-phosphate</name>
        <dbReference type="ChEBI" id="CHEBI:57792"/>
    </ligand>
</feature>
<feature type="binding site" evidence="9">
    <location>
        <position position="6"/>
    </location>
    <ligand>
        <name>NADPH</name>
        <dbReference type="ChEBI" id="CHEBI:57783"/>
    </ligand>
</feature>
<protein>
    <recommendedName>
        <fullName evidence="9">1-deoxy-D-xylulose 5-phosphate reductoisomerase</fullName>
        <shortName evidence="9">DXP reductoisomerase</shortName>
        <ecNumber evidence="9">1.1.1.267</ecNumber>
    </recommendedName>
    <alternativeName>
        <fullName evidence="9">1-deoxyxylulose-5-phosphate reductoisomerase</fullName>
    </alternativeName>
    <alternativeName>
        <fullName evidence="9">2-C-methyl-D-erythritol 4-phosphate synthase</fullName>
    </alternativeName>
</protein>
<organism evidence="13 14">
    <name type="scientific">Syntrophothermus lipocalidus (strain DSM 12680 / TGB-C1)</name>
    <dbReference type="NCBI Taxonomy" id="643648"/>
    <lineage>
        <taxon>Bacteria</taxon>
        <taxon>Bacillati</taxon>
        <taxon>Bacillota</taxon>
        <taxon>Clostridia</taxon>
        <taxon>Eubacteriales</taxon>
        <taxon>Syntrophomonadaceae</taxon>
        <taxon>Syntrophothermus</taxon>
    </lineage>
</organism>
<dbReference type="NCBIfam" id="TIGR00243">
    <property type="entry name" value="Dxr"/>
    <property type="match status" value="1"/>
</dbReference>
<keyword evidence="6 9" id="KW-0464">Manganese</keyword>
<dbReference type="SUPFAM" id="SSF55347">
    <property type="entry name" value="Glyceraldehyde-3-phosphate dehydrogenase-like, C-terminal domain"/>
    <property type="match status" value="1"/>
</dbReference>
<feature type="binding site" evidence="9">
    <location>
        <position position="212"/>
    </location>
    <ligand>
        <name>1-deoxy-D-xylulose 5-phosphate</name>
        <dbReference type="ChEBI" id="CHEBI:57792"/>
    </ligand>
</feature>
<dbReference type="EMBL" id="CP002048">
    <property type="protein sequence ID" value="ADI01772.1"/>
    <property type="molecule type" value="Genomic_DNA"/>
</dbReference>
<dbReference type="HOGENOM" id="CLU_035714_4_0_9"/>
<sequence length="376" mass="41068">MIIGSTGSIGEQALEVIAYHSDKFQVVGLAAGSNWQRLAEQALHFGVKKVAIGDKALYPNIKTAVSGLELWAGEEGLCYLAGLEEAQTVIVSVTGAVGILPTLAAIRAGKKVALANKETLVAGGEVVTKLARQYNAAIIPVDSEHSAIFQCLRNEGRFLRKLWLTASGGPFRDFTPEELGKVTPEMALHHPNWSMGKKITVDSATLMNKGLEVIEAHYLFSVGYDDIQVLVHRQSIVHSMVEFIDGSFLAHLGVPDMRIPIQYALSYPDRWPSPALSLDWASCQTLQFEPPDTKRFPALELAYEAGRIGGTMPAVLNAANEEAVYSFLDGQIRFVQIAELVAEVMGRHGVVLEPDLESVLEADAWARECFRTLLRK</sequence>
<comment type="catalytic activity">
    <reaction evidence="8">
        <text>2-C-methyl-D-erythritol 4-phosphate + NADP(+) = 1-deoxy-D-xylulose 5-phosphate + NADPH + H(+)</text>
        <dbReference type="Rhea" id="RHEA:13717"/>
        <dbReference type="ChEBI" id="CHEBI:15378"/>
        <dbReference type="ChEBI" id="CHEBI:57783"/>
        <dbReference type="ChEBI" id="CHEBI:57792"/>
        <dbReference type="ChEBI" id="CHEBI:58262"/>
        <dbReference type="ChEBI" id="CHEBI:58349"/>
        <dbReference type="EC" id="1.1.1.267"/>
    </reaction>
    <physiologicalReaction direction="right-to-left" evidence="8">
        <dbReference type="Rhea" id="RHEA:13719"/>
    </physiologicalReaction>
</comment>
<proteinExistence type="inferred from homology"/>
<dbReference type="NCBIfam" id="NF009114">
    <property type="entry name" value="PRK12464.1"/>
    <property type="match status" value="1"/>
</dbReference>
<dbReference type="FunFam" id="3.40.50.720:FF:000045">
    <property type="entry name" value="1-deoxy-D-xylulose 5-phosphate reductoisomerase"/>
    <property type="match status" value="1"/>
</dbReference>
<feature type="domain" description="1-deoxy-D-xylulose 5-phosphate reductoisomerase N-terminal" evidence="10">
    <location>
        <begin position="1"/>
        <end position="124"/>
    </location>
</feature>
<comment type="caution">
    <text evidence="9">Lacks conserved residue(s) required for the propagation of feature annotation.</text>
</comment>
<dbReference type="InterPro" id="IPR013644">
    <property type="entry name" value="DXP_reductoisomerase_C"/>
</dbReference>
<keyword evidence="4 9" id="KW-0521">NADP</keyword>
<keyword evidence="9" id="KW-0460">Magnesium</keyword>
<feature type="binding site" evidence="9">
    <location>
        <position position="208"/>
    </location>
    <ligand>
        <name>1-deoxy-D-xylulose 5-phosphate</name>
        <dbReference type="ChEBI" id="CHEBI:57792"/>
    </ligand>
</feature>
<accession>D7CM37</accession>
<dbReference type="PANTHER" id="PTHR30525:SF0">
    <property type="entry name" value="1-DEOXY-D-XYLULOSE 5-PHOSPHATE REDUCTOISOMERASE, CHLOROPLASTIC"/>
    <property type="match status" value="1"/>
</dbReference>
<comment type="function">
    <text evidence="9">Catalyzes the NADPH-dependent rearrangement and reduction of 1-deoxy-D-xylulose-5-phosphate (DXP) to 2-C-methyl-D-erythritol 4-phosphate (MEP).</text>
</comment>
<dbReference type="InterPro" id="IPR003821">
    <property type="entry name" value="DXP_reductoisomerase"/>
</dbReference>
<dbReference type="GO" id="GO:0070402">
    <property type="term" value="F:NADPH binding"/>
    <property type="evidence" value="ECO:0007669"/>
    <property type="project" value="InterPro"/>
</dbReference>
<feature type="binding site" evidence="9">
    <location>
        <position position="144"/>
    </location>
    <ligand>
        <name>1-deoxy-D-xylulose 5-phosphate</name>
        <dbReference type="ChEBI" id="CHEBI:57792"/>
    </ligand>
</feature>
<keyword evidence="5 9" id="KW-0560">Oxidoreductase</keyword>
<feature type="binding site" evidence="9">
    <location>
        <position position="118"/>
    </location>
    <ligand>
        <name>NADPH</name>
        <dbReference type="ChEBI" id="CHEBI:57783"/>
    </ligand>
</feature>
<feature type="binding site" evidence="9">
    <location>
        <position position="212"/>
    </location>
    <ligand>
        <name>Mn(2+)</name>
        <dbReference type="ChEBI" id="CHEBI:29035"/>
    </ligand>
</feature>
<reference evidence="14" key="1">
    <citation type="journal article" date="2010" name="Stand. Genomic Sci.">
        <title>Complete genome sequence of Syntrophothermus lipocalidus type strain (TGB-C1T).</title>
        <authorList>
            <consortium name="US DOE Joint Genome Institute (JGI-PGF)"/>
            <person name="Djao O."/>
            <person name="Zhang X."/>
            <person name="Lucas S."/>
            <person name="Lapidus A."/>
            <person name="Glavina Del Rio T."/>
            <person name="Nolan M."/>
            <person name="Tice H."/>
            <person name="Cheng J."/>
            <person name="Han C."/>
            <person name="Tapia R."/>
            <person name="Goodwin L."/>
            <person name="Pitluck S."/>
            <person name="Liolios K."/>
            <person name="Ivanova N."/>
            <person name="Mavromatis K."/>
            <person name="Mikhailova N."/>
            <person name="Ovchinnikova G."/>
            <person name="Pati A."/>
            <person name="Brambilla E."/>
            <person name="Chen A."/>
            <person name="Palaniappan K."/>
            <person name="Land M."/>
            <person name="Hauser L."/>
            <person name="Chang Y."/>
            <person name="Jeffries C."/>
            <person name="Rohde M."/>
            <person name="Sikorski J."/>
            <person name="Spring S."/>
            <person name="Goker M."/>
            <person name="Detter J."/>
            <person name="Woyke T."/>
            <person name="Bristow J."/>
            <person name="Eisen J."/>
            <person name="Markowitz V."/>
            <person name="Hugenholtz P."/>
            <person name="Kyrpides N."/>
            <person name="Klenk H."/>
        </authorList>
    </citation>
    <scope>NUCLEOTIDE SEQUENCE [LARGE SCALE GENOMIC DNA]</scope>
    <source>
        <strain evidence="14">DSM 12680 / TGB-C1</strain>
    </source>
</reference>
<dbReference type="PIRSF" id="PIRSF006205">
    <property type="entry name" value="Dxp_reductismrs"/>
    <property type="match status" value="1"/>
</dbReference>
<evidence type="ECO:0000256" key="1">
    <source>
        <dbReference type="ARBA" id="ARBA00005094"/>
    </source>
</evidence>
<evidence type="ECO:0000256" key="2">
    <source>
        <dbReference type="ARBA" id="ARBA00006825"/>
    </source>
</evidence>
<evidence type="ECO:0000256" key="3">
    <source>
        <dbReference type="ARBA" id="ARBA00022723"/>
    </source>
</evidence>
<evidence type="ECO:0000259" key="10">
    <source>
        <dbReference type="Pfam" id="PF02670"/>
    </source>
</evidence>
<evidence type="ECO:0000256" key="9">
    <source>
        <dbReference type="HAMAP-Rule" id="MF_00183"/>
    </source>
</evidence>
<comment type="similarity">
    <text evidence="2 9">Belongs to the DXR family.</text>
</comment>
<dbReference type="SUPFAM" id="SSF69055">
    <property type="entry name" value="1-deoxy-D-xylulose-5-phosphate reductoisomerase, C-terminal domain"/>
    <property type="match status" value="1"/>
</dbReference>
<evidence type="ECO:0000256" key="7">
    <source>
        <dbReference type="ARBA" id="ARBA00023229"/>
    </source>
</evidence>
<comment type="cofactor">
    <cofactor evidence="9">
        <name>Mg(2+)</name>
        <dbReference type="ChEBI" id="CHEBI:18420"/>
    </cofactor>
    <cofactor evidence="9">
        <name>Mn(2+)</name>
        <dbReference type="ChEBI" id="CHEBI:29035"/>
    </cofactor>
</comment>
<dbReference type="UniPathway" id="UPA00056">
    <property type="reaction ID" value="UER00092"/>
</dbReference>
<feature type="binding site" evidence="9">
    <location>
        <position position="144"/>
    </location>
    <ligand>
        <name>Mn(2+)</name>
        <dbReference type="ChEBI" id="CHEBI:29035"/>
    </ligand>
</feature>
<feature type="binding site" evidence="9">
    <location>
        <position position="209"/>
    </location>
    <ligand>
        <name>1-deoxy-D-xylulose 5-phosphate</name>
        <dbReference type="ChEBI" id="CHEBI:57792"/>
    </ligand>
</feature>
<dbReference type="GO" id="GO:0030604">
    <property type="term" value="F:1-deoxy-D-xylulose-5-phosphate reductoisomerase activity"/>
    <property type="evidence" value="ECO:0007669"/>
    <property type="project" value="UniProtKB-UniRule"/>
</dbReference>